<organism evidence="2 3">
    <name type="scientific">Coniophora puteana (strain RWD-64-598)</name>
    <name type="common">Brown rot fungus</name>
    <dbReference type="NCBI Taxonomy" id="741705"/>
    <lineage>
        <taxon>Eukaryota</taxon>
        <taxon>Fungi</taxon>
        <taxon>Dikarya</taxon>
        <taxon>Basidiomycota</taxon>
        <taxon>Agaricomycotina</taxon>
        <taxon>Agaricomycetes</taxon>
        <taxon>Agaricomycetidae</taxon>
        <taxon>Boletales</taxon>
        <taxon>Coniophorineae</taxon>
        <taxon>Coniophoraceae</taxon>
        <taxon>Coniophora</taxon>
    </lineage>
</organism>
<accession>A0A5M3MDS0</accession>
<proteinExistence type="predicted"/>
<gene>
    <name evidence="2" type="ORF">CONPUDRAFT_157404</name>
</gene>
<dbReference type="KEGG" id="cput:CONPUDRAFT_157404"/>
<protein>
    <submittedName>
        <fullName evidence="2">Uncharacterized protein</fullName>
    </submittedName>
</protein>
<reference evidence="3" key="1">
    <citation type="journal article" date="2012" name="Science">
        <title>The Paleozoic origin of enzymatic lignin decomposition reconstructed from 31 fungal genomes.</title>
        <authorList>
            <person name="Floudas D."/>
            <person name="Binder M."/>
            <person name="Riley R."/>
            <person name="Barry K."/>
            <person name="Blanchette R.A."/>
            <person name="Henrissat B."/>
            <person name="Martinez A.T."/>
            <person name="Otillar R."/>
            <person name="Spatafora J.W."/>
            <person name="Yadav J.S."/>
            <person name="Aerts A."/>
            <person name="Benoit I."/>
            <person name="Boyd A."/>
            <person name="Carlson A."/>
            <person name="Copeland A."/>
            <person name="Coutinho P.M."/>
            <person name="de Vries R.P."/>
            <person name="Ferreira P."/>
            <person name="Findley K."/>
            <person name="Foster B."/>
            <person name="Gaskell J."/>
            <person name="Glotzer D."/>
            <person name="Gorecki P."/>
            <person name="Heitman J."/>
            <person name="Hesse C."/>
            <person name="Hori C."/>
            <person name="Igarashi K."/>
            <person name="Jurgens J.A."/>
            <person name="Kallen N."/>
            <person name="Kersten P."/>
            <person name="Kohler A."/>
            <person name="Kuees U."/>
            <person name="Kumar T.K.A."/>
            <person name="Kuo A."/>
            <person name="LaButti K."/>
            <person name="Larrondo L.F."/>
            <person name="Lindquist E."/>
            <person name="Ling A."/>
            <person name="Lombard V."/>
            <person name="Lucas S."/>
            <person name="Lundell T."/>
            <person name="Martin R."/>
            <person name="McLaughlin D.J."/>
            <person name="Morgenstern I."/>
            <person name="Morin E."/>
            <person name="Murat C."/>
            <person name="Nagy L.G."/>
            <person name="Nolan M."/>
            <person name="Ohm R.A."/>
            <person name="Patyshakuliyeva A."/>
            <person name="Rokas A."/>
            <person name="Ruiz-Duenas F.J."/>
            <person name="Sabat G."/>
            <person name="Salamov A."/>
            <person name="Samejima M."/>
            <person name="Schmutz J."/>
            <person name="Slot J.C."/>
            <person name="St John F."/>
            <person name="Stenlid J."/>
            <person name="Sun H."/>
            <person name="Sun S."/>
            <person name="Syed K."/>
            <person name="Tsang A."/>
            <person name="Wiebenga A."/>
            <person name="Young D."/>
            <person name="Pisabarro A."/>
            <person name="Eastwood D.C."/>
            <person name="Martin F."/>
            <person name="Cullen D."/>
            <person name="Grigoriev I.V."/>
            <person name="Hibbett D.S."/>
        </authorList>
    </citation>
    <scope>NUCLEOTIDE SEQUENCE [LARGE SCALE GENOMIC DNA]</scope>
    <source>
        <strain evidence="3">RWD-64-598 SS2</strain>
    </source>
</reference>
<dbReference type="EMBL" id="JH711584">
    <property type="protein sequence ID" value="EIW77136.1"/>
    <property type="molecule type" value="Genomic_DNA"/>
</dbReference>
<evidence type="ECO:0000256" key="1">
    <source>
        <dbReference type="SAM" id="MobiDB-lite"/>
    </source>
</evidence>
<dbReference type="Proteomes" id="UP000053558">
    <property type="component" value="Unassembled WGS sequence"/>
</dbReference>
<dbReference type="RefSeq" id="XP_007772576.1">
    <property type="nucleotide sequence ID" value="XM_007774386.1"/>
</dbReference>
<evidence type="ECO:0000313" key="3">
    <source>
        <dbReference type="Proteomes" id="UP000053558"/>
    </source>
</evidence>
<evidence type="ECO:0000313" key="2">
    <source>
        <dbReference type="EMBL" id="EIW77136.1"/>
    </source>
</evidence>
<name>A0A5M3MDS0_CONPW</name>
<feature type="compositionally biased region" description="Polar residues" evidence="1">
    <location>
        <begin position="192"/>
        <end position="206"/>
    </location>
</feature>
<dbReference type="AlphaFoldDB" id="A0A5M3MDS0"/>
<feature type="region of interest" description="Disordered" evidence="1">
    <location>
        <begin position="192"/>
        <end position="226"/>
    </location>
</feature>
<keyword evidence="3" id="KW-1185">Reference proteome</keyword>
<sequence length="226" mass="24307">MADLYKFMKEDFCPVMESEPVFAQKVCHLISCDREYSAIGSSSGIDYAADRDTIYESLTTSHPTWLTHVFEYYNYKIFGTPRASSISKGAKKSPGDPTPQQKCQEQEKAVFAVLEKHYAPKETPADLSSTGDVAPSLIELTEQVNALDLAPQAAGDPDTLLVDALPSSTSIFAVNGAPTTTNSETMELISTSGTQSSIGVPSSSSMEVVPATTEGPMQNPEPPELN</sequence>
<dbReference type="GeneID" id="19203756"/>
<comment type="caution">
    <text evidence="2">The sequence shown here is derived from an EMBL/GenBank/DDBJ whole genome shotgun (WGS) entry which is preliminary data.</text>
</comment>